<evidence type="ECO:0008006" key="4">
    <source>
        <dbReference type="Google" id="ProtNLM"/>
    </source>
</evidence>
<protein>
    <recommendedName>
        <fullName evidence="4">DUF4377 domain-containing protein</fullName>
    </recommendedName>
</protein>
<evidence type="ECO:0000313" key="3">
    <source>
        <dbReference type="Proteomes" id="UP001596043"/>
    </source>
</evidence>
<feature type="chain" id="PRO_5046163571" description="DUF4377 domain-containing protein" evidence="1">
    <location>
        <begin position="25"/>
        <end position="201"/>
    </location>
</feature>
<reference evidence="3" key="1">
    <citation type="journal article" date="2019" name="Int. J. Syst. Evol. Microbiol.">
        <title>The Global Catalogue of Microorganisms (GCM) 10K type strain sequencing project: providing services to taxonomists for standard genome sequencing and annotation.</title>
        <authorList>
            <consortium name="The Broad Institute Genomics Platform"/>
            <consortium name="The Broad Institute Genome Sequencing Center for Infectious Disease"/>
            <person name="Wu L."/>
            <person name="Ma J."/>
        </authorList>
    </citation>
    <scope>NUCLEOTIDE SEQUENCE [LARGE SCALE GENOMIC DNA]</scope>
    <source>
        <strain evidence="3">YJ-61-S</strain>
    </source>
</reference>
<proteinExistence type="predicted"/>
<evidence type="ECO:0000313" key="2">
    <source>
        <dbReference type="EMBL" id="MFC4635531.1"/>
    </source>
</evidence>
<sequence length="201" mass="22819">MKKLMLFHQKLFLALLSSSLFLLASCETESVENNSERLDITQESFKIIVDETAKTSVAAQNYFCSEVLEGYDSELYINRDVYISEFYIPDTIGGSPNRIATWMTNLESWLNHDFNDPNPSGSNSYSIFMEYQIYNVNGSTIIPAVEANRAYNEFVCQLMSQLSISDVNDINNFELDLDIYVDYLLCGCNNPTVSVTGVAYY</sequence>
<comment type="caution">
    <text evidence="2">The sequence shown here is derived from an EMBL/GenBank/DDBJ whole genome shotgun (WGS) entry which is preliminary data.</text>
</comment>
<evidence type="ECO:0000256" key="1">
    <source>
        <dbReference type="SAM" id="SignalP"/>
    </source>
</evidence>
<dbReference type="Proteomes" id="UP001596043">
    <property type="component" value="Unassembled WGS sequence"/>
</dbReference>
<keyword evidence="1" id="KW-0732">Signal</keyword>
<feature type="signal peptide" evidence="1">
    <location>
        <begin position="1"/>
        <end position="24"/>
    </location>
</feature>
<gene>
    <name evidence="2" type="ORF">ACFO3O_16595</name>
</gene>
<dbReference type="PROSITE" id="PS51257">
    <property type="entry name" value="PROKAR_LIPOPROTEIN"/>
    <property type="match status" value="1"/>
</dbReference>
<organism evidence="2 3">
    <name type="scientific">Dokdonia ponticola</name>
    <dbReference type="NCBI Taxonomy" id="2041041"/>
    <lineage>
        <taxon>Bacteria</taxon>
        <taxon>Pseudomonadati</taxon>
        <taxon>Bacteroidota</taxon>
        <taxon>Flavobacteriia</taxon>
        <taxon>Flavobacteriales</taxon>
        <taxon>Flavobacteriaceae</taxon>
        <taxon>Dokdonia</taxon>
    </lineage>
</organism>
<name>A0ABV9HZD2_9FLAO</name>
<keyword evidence="3" id="KW-1185">Reference proteome</keyword>
<accession>A0ABV9HZD2</accession>
<dbReference type="RefSeq" id="WP_379980850.1">
    <property type="nucleotide sequence ID" value="NZ_JBHSFV010000011.1"/>
</dbReference>
<dbReference type="EMBL" id="JBHSFV010000011">
    <property type="protein sequence ID" value="MFC4635531.1"/>
    <property type="molecule type" value="Genomic_DNA"/>
</dbReference>